<proteinExistence type="predicted"/>
<evidence type="ECO:0000313" key="2">
    <source>
        <dbReference type="EMBL" id="TYK04127.1"/>
    </source>
</evidence>
<name>A0A5D3BX93_CUCMM</name>
<sequence length="618" mass="69508">MNSTDISYQTHHTNLPTSKRCLPIDPSVTSTIHDSNTKLLAPSAHVKKNNPVSNLIGEIDRGIITRKKTRQDYANMIAKVCFSSTIEPSNIREALQENQWIEAMQEELHQFERNQVGYYDVGWAGYADNRKNTSVGCFLVGNNLIAWFSKTYNYISLSTDEELSDSSSAVSSVLHRSRPVSKQIAQKDLPHSVPPTIEEEVFRSRKRKSKTPNKPVEHVVVEFNFDDDVALADVMCQKFIKGKAPQTYCHVDEVIDDLFREFGTQPTHMASPSRHPSISPSHCRPSPPSSARNTEASRVQNVEALVVPPPVDTEQNMGTSGIHPLAPIQHGFRPPSQGQRVISTKAGRRKLHLNVPSMPIDRISFHSKKCVFWWKYVMKLWIADEPIVYDQLHSYATVIDLIAKARLMCTVNNLGIFYLKLVREFIVNFPTYFNEPSTPDFQKLTTEQHALELSSGLVRNWPIDGQFLVTKLSVKYAILHKISIANWYPSKHLGTFSTELAFLLSHHPNLLTNDDVVGSTPRTISLSYKTFQRAHVSDLPTMFRPPRRSVESSKAELPVPDDGLHLSRDLVLQGAIFALSGRRTVVDSLLHVLHTLLTSSQTFTNPSAVFVLMQGGVV</sequence>
<feature type="compositionally biased region" description="Low complexity" evidence="1">
    <location>
        <begin position="271"/>
        <end position="284"/>
    </location>
</feature>
<accession>A0A5D3BX93</accession>
<evidence type="ECO:0000313" key="3">
    <source>
        <dbReference type="Proteomes" id="UP000321947"/>
    </source>
</evidence>
<comment type="caution">
    <text evidence="2">The sequence shown here is derived from an EMBL/GenBank/DDBJ whole genome shotgun (WGS) entry which is preliminary data.</text>
</comment>
<gene>
    <name evidence="2" type="ORF">E5676_scaffold2119G00690</name>
</gene>
<organism evidence="2 3">
    <name type="scientific">Cucumis melo var. makuwa</name>
    <name type="common">Oriental melon</name>
    <dbReference type="NCBI Taxonomy" id="1194695"/>
    <lineage>
        <taxon>Eukaryota</taxon>
        <taxon>Viridiplantae</taxon>
        <taxon>Streptophyta</taxon>
        <taxon>Embryophyta</taxon>
        <taxon>Tracheophyta</taxon>
        <taxon>Spermatophyta</taxon>
        <taxon>Magnoliopsida</taxon>
        <taxon>eudicotyledons</taxon>
        <taxon>Gunneridae</taxon>
        <taxon>Pentapetalae</taxon>
        <taxon>rosids</taxon>
        <taxon>fabids</taxon>
        <taxon>Cucurbitales</taxon>
        <taxon>Cucurbitaceae</taxon>
        <taxon>Benincaseae</taxon>
        <taxon>Cucumis</taxon>
    </lineage>
</organism>
<dbReference type="EMBL" id="SSTD01014757">
    <property type="protein sequence ID" value="TYK04127.1"/>
    <property type="molecule type" value="Genomic_DNA"/>
</dbReference>
<feature type="region of interest" description="Disordered" evidence="1">
    <location>
        <begin position="265"/>
        <end position="296"/>
    </location>
</feature>
<protein>
    <submittedName>
        <fullName evidence="2">Flocculation protein FLO11-like</fullName>
    </submittedName>
</protein>
<evidence type="ECO:0000256" key="1">
    <source>
        <dbReference type="SAM" id="MobiDB-lite"/>
    </source>
</evidence>
<dbReference type="Proteomes" id="UP000321947">
    <property type="component" value="Unassembled WGS sequence"/>
</dbReference>
<reference evidence="2 3" key="1">
    <citation type="submission" date="2019-08" db="EMBL/GenBank/DDBJ databases">
        <title>Draft genome sequences of two oriental melons (Cucumis melo L. var makuwa).</title>
        <authorList>
            <person name="Kwon S.-Y."/>
        </authorList>
    </citation>
    <scope>NUCLEOTIDE SEQUENCE [LARGE SCALE GENOMIC DNA]</scope>
    <source>
        <strain evidence="3">cv. Chang Bougi</strain>
        <tissue evidence="2">Leaf</tissue>
    </source>
</reference>
<dbReference type="AlphaFoldDB" id="A0A5D3BX93"/>